<dbReference type="InterPro" id="IPR008972">
    <property type="entry name" value="Cupredoxin"/>
</dbReference>
<reference evidence="9" key="1">
    <citation type="journal article" date="2009" name="BMC Genomics">
        <title>The mitochondrial genomes of the ciliates Euplotes minuta and Euplotes crassus.</title>
        <authorList>
            <person name="de Graaf R.M."/>
            <person name="van Alen T.A."/>
            <person name="Dutilh B.E."/>
            <person name="Kuiper J.W."/>
            <person name="van Zoggel H.J."/>
            <person name="Huynh M.B."/>
            <person name="Gortz H.D."/>
            <person name="Huynen M.A."/>
            <person name="Hackstein J.H."/>
        </authorList>
    </citation>
    <scope>NUCLEOTIDE SEQUENCE</scope>
</reference>
<comment type="catalytic activity">
    <reaction evidence="6">
        <text>4 Fe(II)-[cytochrome c] + O2 + 8 H(+)(in) = 4 Fe(III)-[cytochrome c] + 2 H2O + 4 H(+)(out)</text>
        <dbReference type="Rhea" id="RHEA:11436"/>
        <dbReference type="Rhea" id="RHEA-COMP:10350"/>
        <dbReference type="Rhea" id="RHEA-COMP:14399"/>
        <dbReference type="ChEBI" id="CHEBI:15377"/>
        <dbReference type="ChEBI" id="CHEBI:15378"/>
        <dbReference type="ChEBI" id="CHEBI:15379"/>
        <dbReference type="ChEBI" id="CHEBI:29033"/>
        <dbReference type="ChEBI" id="CHEBI:29034"/>
        <dbReference type="EC" id="7.1.1.9"/>
    </reaction>
    <physiologicalReaction direction="left-to-right" evidence="6">
        <dbReference type="Rhea" id="RHEA:11437"/>
    </physiologicalReaction>
</comment>
<dbReference type="GO" id="GO:0005507">
    <property type="term" value="F:copper ion binding"/>
    <property type="evidence" value="ECO:0007669"/>
    <property type="project" value="InterPro"/>
</dbReference>
<dbReference type="PANTHER" id="PTHR22888:SF9">
    <property type="entry name" value="CYTOCHROME C OXIDASE SUBUNIT 2"/>
    <property type="match status" value="1"/>
</dbReference>
<evidence type="ECO:0000256" key="5">
    <source>
        <dbReference type="ARBA" id="ARBA00031389"/>
    </source>
</evidence>
<feature type="domain" description="Cytochrome oxidase subunit II copper A binding" evidence="8">
    <location>
        <begin position="847"/>
        <end position="982"/>
    </location>
</feature>
<evidence type="ECO:0000256" key="6">
    <source>
        <dbReference type="ARBA" id="ARBA00049512"/>
    </source>
</evidence>
<feature type="transmembrane region" description="Helical" evidence="7">
    <location>
        <begin position="89"/>
        <end position="110"/>
    </location>
</feature>
<keyword evidence="9" id="KW-0496">Mitochondrion</keyword>
<keyword evidence="4 7" id="KW-0472">Membrane</keyword>
<dbReference type="SUPFAM" id="SSF49503">
    <property type="entry name" value="Cupredoxins"/>
    <property type="match status" value="1"/>
</dbReference>
<dbReference type="GO" id="GO:0016020">
    <property type="term" value="C:membrane"/>
    <property type="evidence" value="ECO:0007669"/>
    <property type="project" value="UniProtKB-SubCell"/>
</dbReference>
<evidence type="ECO:0000313" key="9">
    <source>
        <dbReference type="EMBL" id="ACX30982.1"/>
    </source>
</evidence>
<proteinExistence type="inferred from homology"/>
<evidence type="ECO:0000256" key="7">
    <source>
        <dbReference type="SAM" id="Phobius"/>
    </source>
</evidence>
<dbReference type="Gene3D" id="2.60.40.420">
    <property type="entry name" value="Cupredoxins - blue copper proteins"/>
    <property type="match status" value="1"/>
</dbReference>
<dbReference type="GO" id="GO:0004129">
    <property type="term" value="F:cytochrome-c oxidase activity"/>
    <property type="evidence" value="ECO:0007669"/>
    <property type="project" value="UniProtKB-EC"/>
</dbReference>
<evidence type="ECO:0000256" key="3">
    <source>
        <dbReference type="ARBA" id="ARBA00007866"/>
    </source>
</evidence>
<dbReference type="GO" id="GO:0042773">
    <property type="term" value="P:ATP synthesis coupled electron transport"/>
    <property type="evidence" value="ECO:0007669"/>
    <property type="project" value="TreeGrafter"/>
</dbReference>
<evidence type="ECO:0000256" key="2">
    <source>
        <dbReference type="ARBA" id="ARBA00004370"/>
    </source>
</evidence>
<protein>
    <recommendedName>
        <fullName evidence="5">Cytochrome c oxidase polypeptide II</fullName>
    </recommendedName>
</protein>
<dbReference type="PROSITE" id="PS50857">
    <property type="entry name" value="COX2_CUA"/>
    <property type="match status" value="1"/>
</dbReference>
<comment type="similarity">
    <text evidence="3">Belongs to the cytochrome c oxidase subunit 2 family.</text>
</comment>
<organism evidence="9">
    <name type="scientific">Euplotes crassus</name>
    <dbReference type="NCBI Taxonomy" id="5936"/>
    <lineage>
        <taxon>Eukaryota</taxon>
        <taxon>Sar</taxon>
        <taxon>Alveolata</taxon>
        <taxon>Ciliophora</taxon>
        <taxon>Intramacronucleata</taxon>
        <taxon>Spirotrichea</taxon>
        <taxon>Hypotrichia</taxon>
        <taxon>Euplotida</taxon>
        <taxon>Euplotidae</taxon>
        <taxon>Moneuplotes</taxon>
    </lineage>
</organism>
<evidence type="ECO:0000256" key="1">
    <source>
        <dbReference type="ARBA" id="ARBA00001935"/>
    </source>
</evidence>
<name>D1LDR7_EUPCR</name>
<dbReference type="PANTHER" id="PTHR22888">
    <property type="entry name" value="CYTOCHROME C OXIDASE, SUBUNIT II"/>
    <property type="match status" value="1"/>
</dbReference>
<evidence type="ECO:0000259" key="8">
    <source>
        <dbReference type="PROSITE" id="PS50857"/>
    </source>
</evidence>
<keyword evidence="7" id="KW-1133">Transmembrane helix</keyword>
<accession>D1LDR7</accession>
<dbReference type="AlphaFoldDB" id="D1LDR7"/>
<dbReference type="InterPro" id="IPR045187">
    <property type="entry name" value="CcO_II"/>
</dbReference>
<dbReference type="EMBL" id="GQ903131">
    <property type="protein sequence ID" value="ACX30982.1"/>
    <property type="molecule type" value="Genomic_DNA"/>
</dbReference>
<dbReference type="Pfam" id="PF00116">
    <property type="entry name" value="COX2"/>
    <property type="match status" value="1"/>
</dbReference>
<gene>
    <name evidence="9" type="primary">COX2</name>
</gene>
<dbReference type="InterPro" id="IPR002429">
    <property type="entry name" value="CcO_II-like_C"/>
</dbReference>
<sequence>MFSFSTSNVSVPSTYDFSFYSQLVDALFTTGVSIKASVLDYADSFPEKEFSILHTSTPNIKMYYPEPFIASPTFINDDIWFLHITIYQYWLWFIFISLIVFFFLGFLITLRWCNIRHRPARETRGVSRSKCGDLITATVPVSWAASIIIHESTDAIEFADGFGSTDVAIGIRAYQWGWEYYYPKGLNLTNQLNDTNFLGNSLSSTLSLNDDVSSTFKTVLEDSDYTMSTFSAQTAGLLSLTADKNVTTLADYNFGGNKLIARHATTLIDTNNNVDADQIFTATMQTITDLETFYTDFINYTFVEVFTEKPNYVNNQFVFFSTKANFANALNFLNWHDWCDKVQQFVFTPGTRSIAETLNLPLNKLSLDLSSYTPVMTTSNTKQVLGTSASWQLTNSLGWNSALIADQDFKRWTAFDLLEDLYWAPTDWLDDVTTTLQHQSDYVTLPTQFYFKNSLISDLTLTEGFYPITTYQPQPLLDLRQLTPNYTQIYSLADSLTLALKFYNFEFWKKHQLSLTSVDFSLLFGLSAHTLVFSLKDLLFNFSAENLPTILVNSARTTIVDLFDWLSLWRNLNTYHAAFWKVFKPLLDEQRGTFNSTNYSNTDILLPIIGQSSPNLLNQAQKNNFSGFSALLPIRSELCFKGWNGCNVFNEQDAMFFPFPFNLSFESDSIRYSWFDWYSVRNSVTAKALDTSVFNLHAARDYSYTFNTSILNSALVNRYDNYFFKYSHARKFYLPTYLYSPFFFNLKRNSILFGGTPTTIEFNSYLKSISTLITSGVKKNSDNSFNFFWPGTLTYVRPYLETWDLKTNQVSIFSSLSSIESRRDYLLHALVSKRKSNVFPTKLESLLRSYVVNETGLKALNPYSYVNYSTTDSTPLISQYQPLRKGIVNMIRIQADKAIAMPTDTRLQILAVSKDIIHSWAIPAAGIKIDCIPGYSSHRVAIFTLSGIYWGQCMEICGRFHHWMPIVVYFLRRDLFCLWCIHFIFKNNQTNATLQSLTHQTTDSVNAVTVPNSINVWAYVR</sequence>
<comment type="subcellular location">
    <subcellularLocation>
        <location evidence="2">Membrane</location>
    </subcellularLocation>
</comment>
<comment type="cofactor">
    <cofactor evidence="1">
        <name>Cu cation</name>
        <dbReference type="ChEBI" id="CHEBI:23378"/>
    </cofactor>
</comment>
<keyword evidence="7" id="KW-0812">Transmembrane</keyword>
<evidence type="ECO:0000256" key="4">
    <source>
        <dbReference type="ARBA" id="ARBA00023136"/>
    </source>
</evidence>
<geneLocation type="mitochondrion" evidence="9"/>